<dbReference type="AlphaFoldDB" id="A0A4W3H018"/>
<evidence type="ECO:0000313" key="4">
    <source>
        <dbReference type="Proteomes" id="UP000314986"/>
    </source>
</evidence>
<reference evidence="4" key="3">
    <citation type="journal article" date="2014" name="Nature">
        <title>Elephant shark genome provides unique insights into gnathostome evolution.</title>
        <authorList>
            <consortium name="International Elephant Shark Genome Sequencing Consortium"/>
            <person name="Venkatesh B."/>
            <person name="Lee A.P."/>
            <person name="Ravi V."/>
            <person name="Maurya A.K."/>
            <person name="Lian M.M."/>
            <person name="Swann J.B."/>
            <person name="Ohta Y."/>
            <person name="Flajnik M.F."/>
            <person name="Sutoh Y."/>
            <person name="Kasahara M."/>
            <person name="Hoon S."/>
            <person name="Gangu V."/>
            <person name="Roy S.W."/>
            <person name="Irimia M."/>
            <person name="Korzh V."/>
            <person name="Kondrychyn I."/>
            <person name="Lim Z.W."/>
            <person name="Tay B.H."/>
            <person name="Tohari S."/>
            <person name="Kong K.W."/>
            <person name="Ho S."/>
            <person name="Lorente-Galdos B."/>
            <person name="Quilez J."/>
            <person name="Marques-Bonet T."/>
            <person name="Raney B.J."/>
            <person name="Ingham P.W."/>
            <person name="Tay A."/>
            <person name="Hillier L.W."/>
            <person name="Minx P."/>
            <person name="Boehm T."/>
            <person name="Wilson R.K."/>
            <person name="Brenner S."/>
            <person name="Warren W.C."/>
        </authorList>
    </citation>
    <scope>NUCLEOTIDE SEQUENCE [LARGE SCALE GENOMIC DNA]</scope>
</reference>
<reference evidence="4" key="1">
    <citation type="journal article" date="2006" name="Science">
        <title>Ancient noncoding elements conserved in the human genome.</title>
        <authorList>
            <person name="Venkatesh B."/>
            <person name="Kirkness E.F."/>
            <person name="Loh Y.H."/>
            <person name="Halpern A.L."/>
            <person name="Lee A.P."/>
            <person name="Johnson J."/>
            <person name="Dandona N."/>
            <person name="Viswanathan L.D."/>
            <person name="Tay A."/>
            <person name="Venter J.C."/>
            <person name="Strausberg R.L."/>
            <person name="Brenner S."/>
        </authorList>
    </citation>
    <scope>NUCLEOTIDE SEQUENCE [LARGE SCALE GENOMIC DNA]</scope>
</reference>
<dbReference type="InParanoid" id="A0A4W3H018"/>
<feature type="region of interest" description="Disordered" evidence="2">
    <location>
        <begin position="49"/>
        <end position="261"/>
    </location>
</feature>
<name>A0A4W3H018_CALMI</name>
<feature type="compositionally biased region" description="Basic and acidic residues" evidence="2">
    <location>
        <begin position="53"/>
        <end position="65"/>
    </location>
</feature>
<feature type="compositionally biased region" description="Basic residues" evidence="2">
    <location>
        <begin position="118"/>
        <end position="128"/>
    </location>
</feature>
<dbReference type="GeneTree" id="ENSGT00940000166693"/>
<accession>A0A4W3H018</accession>
<sequence>MDVRSEAQRVMAAALGKMYSSRLQRGGLRLHRSLLLSLVLRAARDVYLSGGAREAEPREEPREEVPGTDTGTDTGTARESGGDAGSAEGENGRNGDGVSECRSDASPPIGDRDTVWSSRRRRRRHRMSARFPPPPPPNADGVSSCGGAGDSRPEPPDPPEGGATPSGCEPREGPRDREEGDRDREERDREDRERPPVGGEDWKRKRSGDGEEGLGPEFPPHKRLRPEADTRRRCAVTSGPPVSLNSESHKEPPPNSGHNCREKALRGLGLWVREIAAY</sequence>
<feature type="compositionally biased region" description="Low complexity" evidence="2">
    <location>
        <begin position="67"/>
        <end position="89"/>
    </location>
</feature>
<evidence type="ECO:0000256" key="1">
    <source>
        <dbReference type="ARBA" id="ARBA00006186"/>
    </source>
</evidence>
<dbReference type="Pfam" id="PF05760">
    <property type="entry name" value="IER"/>
    <property type="match status" value="1"/>
</dbReference>
<keyword evidence="4" id="KW-1185">Reference proteome</keyword>
<evidence type="ECO:0000313" key="3">
    <source>
        <dbReference type="Ensembl" id="ENSCMIP00000003459.1"/>
    </source>
</evidence>
<dbReference type="Proteomes" id="UP000314986">
    <property type="component" value="Unassembled WGS sequence"/>
</dbReference>
<dbReference type="InterPro" id="IPR008653">
    <property type="entry name" value="IER"/>
</dbReference>
<evidence type="ECO:0000256" key="2">
    <source>
        <dbReference type="SAM" id="MobiDB-lite"/>
    </source>
</evidence>
<dbReference type="PANTHER" id="PTHR15895">
    <property type="entry name" value="IMMEDIATE EARLY RESPONSE GENE"/>
    <property type="match status" value="1"/>
</dbReference>
<reference evidence="3" key="5">
    <citation type="submission" date="2025-09" db="UniProtKB">
        <authorList>
            <consortium name="Ensembl"/>
        </authorList>
    </citation>
    <scope>IDENTIFICATION</scope>
</reference>
<feature type="compositionally biased region" description="Basic and acidic residues" evidence="2">
    <location>
        <begin position="169"/>
        <end position="209"/>
    </location>
</feature>
<reference evidence="3" key="4">
    <citation type="submission" date="2025-08" db="UniProtKB">
        <authorList>
            <consortium name="Ensembl"/>
        </authorList>
    </citation>
    <scope>IDENTIFICATION</scope>
</reference>
<dbReference type="Ensembl" id="ENSCMIT00000003595.1">
    <property type="protein sequence ID" value="ENSCMIP00000003459.1"/>
    <property type="gene ID" value="ENSCMIG00000002085.1"/>
</dbReference>
<comment type="similarity">
    <text evidence="1">Belongs to the IER family.</text>
</comment>
<proteinExistence type="inferred from homology"/>
<reference evidence="4" key="2">
    <citation type="journal article" date="2007" name="PLoS Biol.">
        <title>Survey sequencing and comparative analysis of the elephant shark (Callorhinchus milii) genome.</title>
        <authorList>
            <person name="Venkatesh B."/>
            <person name="Kirkness E.F."/>
            <person name="Loh Y.H."/>
            <person name="Halpern A.L."/>
            <person name="Lee A.P."/>
            <person name="Johnson J."/>
            <person name="Dandona N."/>
            <person name="Viswanathan L.D."/>
            <person name="Tay A."/>
            <person name="Venter J.C."/>
            <person name="Strausberg R.L."/>
            <person name="Brenner S."/>
        </authorList>
    </citation>
    <scope>NUCLEOTIDE SEQUENCE [LARGE SCALE GENOMIC DNA]</scope>
</reference>
<protein>
    <submittedName>
        <fullName evidence="3">Immediate early response gene 5 protein-like</fullName>
    </submittedName>
</protein>
<organism evidence="3 4">
    <name type="scientific">Callorhinchus milii</name>
    <name type="common">Ghost shark</name>
    <dbReference type="NCBI Taxonomy" id="7868"/>
    <lineage>
        <taxon>Eukaryota</taxon>
        <taxon>Metazoa</taxon>
        <taxon>Chordata</taxon>
        <taxon>Craniata</taxon>
        <taxon>Vertebrata</taxon>
        <taxon>Chondrichthyes</taxon>
        <taxon>Holocephali</taxon>
        <taxon>Chimaeriformes</taxon>
        <taxon>Callorhinchidae</taxon>
        <taxon>Callorhinchus</taxon>
    </lineage>
</organism>